<dbReference type="EMBL" id="SLWN01000009">
    <property type="protein sequence ID" value="TCO23484.1"/>
    <property type="molecule type" value="Genomic_DNA"/>
</dbReference>
<evidence type="ECO:0000256" key="1">
    <source>
        <dbReference type="SAM" id="MobiDB-lite"/>
    </source>
</evidence>
<evidence type="ECO:0008006" key="4">
    <source>
        <dbReference type="Google" id="ProtNLM"/>
    </source>
</evidence>
<proteinExistence type="predicted"/>
<evidence type="ECO:0000313" key="3">
    <source>
        <dbReference type="Proteomes" id="UP000294508"/>
    </source>
</evidence>
<organism evidence="2 3">
    <name type="scientific">Kribbella steppae</name>
    <dbReference type="NCBI Taxonomy" id="2512223"/>
    <lineage>
        <taxon>Bacteria</taxon>
        <taxon>Bacillati</taxon>
        <taxon>Actinomycetota</taxon>
        <taxon>Actinomycetes</taxon>
        <taxon>Propionibacteriales</taxon>
        <taxon>Kribbellaceae</taxon>
        <taxon>Kribbella</taxon>
    </lineage>
</organism>
<accession>A0A4R2HB49</accession>
<reference evidence="2 3" key="1">
    <citation type="journal article" date="2015" name="Stand. Genomic Sci.">
        <title>Genomic Encyclopedia of Bacterial and Archaeal Type Strains, Phase III: the genomes of soil and plant-associated and newly described type strains.</title>
        <authorList>
            <person name="Whitman W.B."/>
            <person name="Woyke T."/>
            <person name="Klenk H.P."/>
            <person name="Zhou Y."/>
            <person name="Lilburn T.G."/>
            <person name="Beck B.J."/>
            <person name="De Vos P."/>
            <person name="Vandamme P."/>
            <person name="Eisen J.A."/>
            <person name="Garrity G."/>
            <person name="Hugenholtz P."/>
            <person name="Kyrpides N.C."/>
        </authorList>
    </citation>
    <scope>NUCLEOTIDE SEQUENCE [LARGE SCALE GENOMIC DNA]</scope>
    <source>
        <strain evidence="2 3">VKM Ac-2572</strain>
    </source>
</reference>
<evidence type="ECO:0000313" key="2">
    <source>
        <dbReference type="EMBL" id="TCO23484.1"/>
    </source>
</evidence>
<dbReference type="OrthoDB" id="4484078at2"/>
<dbReference type="Proteomes" id="UP000294508">
    <property type="component" value="Unassembled WGS sequence"/>
</dbReference>
<feature type="region of interest" description="Disordered" evidence="1">
    <location>
        <begin position="1"/>
        <end position="20"/>
    </location>
</feature>
<dbReference type="AlphaFoldDB" id="A0A4R2HB49"/>
<comment type="caution">
    <text evidence="2">The sequence shown here is derived from an EMBL/GenBank/DDBJ whole genome shotgun (WGS) entry which is preliminary data.</text>
</comment>
<sequence length="137" mass="15183">MQSNHEPFDDQAQADREHEARRLLLDHGADRLARRPWQPGPVPPSAVDLIQFFLWQSSSAIDTDDVRREAVAALQLFPAARAELEQLEAGLMFAARGLGLTWAEMARALGLNSPQACQQRLDRLTARSSRPADGPTT</sequence>
<dbReference type="RefSeq" id="WP_132212067.1">
    <property type="nucleotide sequence ID" value="NZ_SLWN01000009.1"/>
</dbReference>
<keyword evidence="3" id="KW-1185">Reference proteome</keyword>
<protein>
    <recommendedName>
        <fullName evidence="4">DNA-binding protein</fullName>
    </recommendedName>
</protein>
<name>A0A4R2HB49_9ACTN</name>
<gene>
    <name evidence="2" type="ORF">EV652_109312</name>
</gene>